<reference evidence="1" key="1">
    <citation type="submission" date="2020-05" db="EMBL/GenBank/DDBJ databases">
        <title>Large-scale comparative analyses of tick genomes elucidate their genetic diversity and vector capacities.</title>
        <authorList>
            <person name="Jia N."/>
            <person name="Wang J."/>
            <person name="Shi W."/>
            <person name="Du L."/>
            <person name="Sun Y."/>
            <person name="Zhan W."/>
            <person name="Jiang J."/>
            <person name="Wang Q."/>
            <person name="Zhang B."/>
            <person name="Ji P."/>
            <person name="Sakyi L.B."/>
            <person name="Cui X."/>
            <person name="Yuan T."/>
            <person name="Jiang B."/>
            <person name="Yang W."/>
            <person name="Lam T.T.-Y."/>
            <person name="Chang Q."/>
            <person name="Ding S."/>
            <person name="Wang X."/>
            <person name="Zhu J."/>
            <person name="Ruan X."/>
            <person name="Zhao L."/>
            <person name="Wei J."/>
            <person name="Que T."/>
            <person name="Du C."/>
            <person name="Cheng J."/>
            <person name="Dai P."/>
            <person name="Han X."/>
            <person name="Huang E."/>
            <person name="Gao Y."/>
            <person name="Liu J."/>
            <person name="Shao H."/>
            <person name="Ye R."/>
            <person name="Li L."/>
            <person name="Wei W."/>
            <person name="Wang X."/>
            <person name="Wang C."/>
            <person name="Yang T."/>
            <person name="Huo Q."/>
            <person name="Li W."/>
            <person name="Guo W."/>
            <person name="Chen H."/>
            <person name="Zhou L."/>
            <person name="Ni X."/>
            <person name="Tian J."/>
            <person name="Zhou Y."/>
            <person name="Sheng Y."/>
            <person name="Liu T."/>
            <person name="Pan Y."/>
            <person name="Xia L."/>
            <person name="Li J."/>
            <person name="Zhao F."/>
            <person name="Cao W."/>
        </authorList>
    </citation>
    <scope>NUCLEOTIDE SEQUENCE</scope>
    <source>
        <strain evidence="1">Dsil-2018</strain>
    </source>
</reference>
<name>A0ACB8CRE2_DERSI</name>
<protein>
    <submittedName>
        <fullName evidence="1">Uncharacterized protein</fullName>
    </submittedName>
</protein>
<dbReference type="Proteomes" id="UP000821865">
    <property type="component" value="Chromosome 5"/>
</dbReference>
<evidence type="ECO:0000313" key="1">
    <source>
        <dbReference type="EMBL" id="KAH7949635.1"/>
    </source>
</evidence>
<keyword evidence="2" id="KW-1185">Reference proteome</keyword>
<sequence>MANLGNAVVDASRPVGAADDNNLLVDLEGARGFFSGKLIDYRMPCTATEDRTCQIVANLTVWNEFLCPLQLELQELPETGRQLGLVVVHNTCLPQPKRRLDQAATVLYWLLCSHHCVARINITHMITYRGMAELCIPVLCKALDGNPSLKSVILRSDLPVEFECKDIKRVLKVISSLKCLEEVEFPHCSAWCLHIVSDILRNTTTLTLLNWCSVEHVESTIAKRFLTVLKTNSTLRDLSLSAAVISASPTLFVEFLTGDAQLQHLRVVSNCDCCADDSWGWIFKGMLKNQSVLSLQAENVTMDFETAELASNMLAENRVLRSFRLLAGPYVRNTPMWFILSLGMPPDTTAFQEAIARNTTLQYMTVNFSIWSAEDWGPFFRVLSEHTSLKMVTVDVEKEEEYRLLPGVIKALQESGCEDKVLFKAPDITDELAVADCKTFCELRVEICDRTTGRILPLMEQLSTFSRLRELSLTLASWDCTIFPAISEYIAMTSTLRKLCVELNMRVFAPELVEWWPELSKSLLLNRSITDFGVGILEGRCQNVALLGDAVMRSLTIRKLSLMLFHPLAFHAFLRGLRADISNNYALCSVTKHNWRSHNLAADWFAVRDTSRRNSGFVARAAQFLNHARCDRPCAAALDRVSRHTALVAELAEVLSVGEDEAARMVRRRFRGIEGLDDFMRLTGVVKQRVTCQPCEDERTQLDDLNSECWSHVRRYLLLDDVVSSQAVSASSFRLPNFWPADPSFWLAQVNSQFATARITSHTSKFHQVVSALPPEIAAEIRDLIITPPETSPYDILSAELLKRTTSSERQ</sequence>
<evidence type="ECO:0000313" key="2">
    <source>
        <dbReference type="Proteomes" id="UP000821865"/>
    </source>
</evidence>
<comment type="caution">
    <text evidence="1">The sequence shown here is derived from an EMBL/GenBank/DDBJ whole genome shotgun (WGS) entry which is preliminary data.</text>
</comment>
<proteinExistence type="predicted"/>
<accession>A0ACB8CRE2</accession>
<organism evidence="1 2">
    <name type="scientific">Dermacentor silvarum</name>
    <name type="common">Tick</name>
    <dbReference type="NCBI Taxonomy" id="543639"/>
    <lineage>
        <taxon>Eukaryota</taxon>
        <taxon>Metazoa</taxon>
        <taxon>Ecdysozoa</taxon>
        <taxon>Arthropoda</taxon>
        <taxon>Chelicerata</taxon>
        <taxon>Arachnida</taxon>
        <taxon>Acari</taxon>
        <taxon>Parasitiformes</taxon>
        <taxon>Ixodida</taxon>
        <taxon>Ixodoidea</taxon>
        <taxon>Ixodidae</taxon>
        <taxon>Rhipicephalinae</taxon>
        <taxon>Dermacentor</taxon>
    </lineage>
</organism>
<dbReference type="EMBL" id="CM023474">
    <property type="protein sequence ID" value="KAH7949635.1"/>
    <property type="molecule type" value="Genomic_DNA"/>
</dbReference>
<gene>
    <name evidence="1" type="ORF">HPB49_013136</name>
</gene>